<feature type="compositionally biased region" description="Polar residues" evidence="1">
    <location>
        <begin position="79"/>
        <end position="88"/>
    </location>
</feature>
<dbReference type="PANTHER" id="PTHR31212">
    <property type="entry name" value="ALPHA-KETOGLUTARATE-DEPENDENT DIOXYGENASE ALKB HOMOLOG 3"/>
    <property type="match status" value="1"/>
</dbReference>
<evidence type="ECO:0000259" key="2">
    <source>
        <dbReference type="PROSITE" id="PS51471"/>
    </source>
</evidence>
<sequence length="446" mass="50108">MTPTHNRDAMLAQLIEFLGDEHSIEKLSSTLDETWSQLSAIASPQDVIQSVIERLLSTDSFTPETDPIASPNHKRQKTSETVQTQTEPNKPENAFERLFKASASAAPASGLTHSLLTAENVSAHLPCELFPGWLSPTDSDSLLRFLMQSAKENDLWAVTKYYINEREVLTSHKSAIFVDLAERDFRHTFQGSDSKGIPYSSSKVLLETSRRVNAFVTQRIRDLRVRLETTVSKSPVEMNGTWTGNFCVANEYLHGKQTTGFHADSLAYIGPRCVIASLSVGATRTFRIRRVKGAAKGYVWDFLEDDKVVEDTVGVAEAETPLTKHPDNHCLKNLPSASSDTVFSIKLPHGSLLIMYPPMQELYKHEIGPEKHFQGHPISGLARYNLTFRMYRREFENPPFCKCGVRTDLKPVFKGSSGSKRDEKYYYSCVLGRGEQLGCGFFEWLK</sequence>
<dbReference type="SUPFAM" id="SSF51197">
    <property type="entry name" value="Clavaminate synthase-like"/>
    <property type="match status" value="1"/>
</dbReference>
<dbReference type="PROSITE" id="PS51471">
    <property type="entry name" value="FE2OG_OXY"/>
    <property type="match status" value="1"/>
</dbReference>
<dbReference type="GO" id="GO:0006307">
    <property type="term" value="P:DNA alkylation repair"/>
    <property type="evidence" value="ECO:0007669"/>
    <property type="project" value="InterPro"/>
</dbReference>
<feature type="domain" description="Fe2OG dioxygenase" evidence="2">
    <location>
        <begin position="243"/>
        <end position="392"/>
    </location>
</feature>
<dbReference type="OrthoDB" id="545910at2759"/>
<dbReference type="InterPro" id="IPR037151">
    <property type="entry name" value="AlkB-like_sf"/>
</dbReference>
<evidence type="ECO:0000313" key="3">
    <source>
        <dbReference type="EMBL" id="ORY52522.1"/>
    </source>
</evidence>
<proteinExistence type="predicted"/>
<comment type="caution">
    <text evidence="3">The sequence shown here is derived from an EMBL/GenBank/DDBJ whole genome shotgun (WGS) entry which is preliminary data.</text>
</comment>
<accession>A0A1Y2CZP1</accession>
<name>A0A1Y2CZP1_9FUNG</name>
<dbReference type="EMBL" id="MCGO01000003">
    <property type="protein sequence ID" value="ORY52522.1"/>
    <property type="molecule type" value="Genomic_DNA"/>
</dbReference>
<dbReference type="AlphaFoldDB" id="A0A1Y2CZP1"/>
<evidence type="ECO:0000256" key="1">
    <source>
        <dbReference type="SAM" id="MobiDB-lite"/>
    </source>
</evidence>
<reference evidence="3 4" key="1">
    <citation type="submission" date="2016-07" db="EMBL/GenBank/DDBJ databases">
        <title>Pervasive Adenine N6-methylation of Active Genes in Fungi.</title>
        <authorList>
            <consortium name="DOE Joint Genome Institute"/>
            <person name="Mondo S.J."/>
            <person name="Dannebaum R.O."/>
            <person name="Kuo R.C."/>
            <person name="Labutti K."/>
            <person name="Haridas S."/>
            <person name="Kuo A."/>
            <person name="Salamov A."/>
            <person name="Ahrendt S.R."/>
            <person name="Lipzen A."/>
            <person name="Sullivan W."/>
            <person name="Andreopoulos W.B."/>
            <person name="Clum A."/>
            <person name="Lindquist E."/>
            <person name="Daum C."/>
            <person name="Ramamoorthy G.K."/>
            <person name="Gryganskyi A."/>
            <person name="Culley D."/>
            <person name="Magnuson J.K."/>
            <person name="James T.Y."/>
            <person name="O'Malley M.A."/>
            <person name="Stajich J.E."/>
            <person name="Spatafora J.W."/>
            <person name="Visel A."/>
            <person name="Grigoriev I.V."/>
        </authorList>
    </citation>
    <scope>NUCLEOTIDE SEQUENCE [LARGE SCALE GENOMIC DNA]</scope>
    <source>
        <strain evidence="3 4">JEL800</strain>
    </source>
</reference>
<dbReference type="Gene3D" id="2.60.120.590">
    <property type="entry name" value="Alpha-ketoglutarate-dependent dioxygenase AlkB-like"/>
    <property type="match status" value="1"/>
</dbReference>
<evidence type="ECO:0000313" key="4">
    <source>
        <dbReference type="Proteomes" id="UP000193642"/>
    </source>
</evidence>
<protein>
    <recommendedName>
        <fullName evidence="2">Fe2OG dioxygenase domain-containing protein</fullName>
    </recommendedName>
</protein>
<dbReference type="GO" id="GO:0051213">
    <property type="term" value="F:dioxygenase activity"/>
    <property type="evidence" value="ECO:0007669"/>
    <property type="project" value="InterPro"/>
</dbReference>
<dbReference type="InterPro" id="IPR027450">
    <property type="entry name" value="AlkB-like"/>
</dbReference>
<dbReference type="Proteomes" id="UP000193642">
    <property type="component" value="Unassembled WGS sequence"/>
</dbReference>
<dbReference type="Pfam" id="PF13532">
    <property type="entry name" value="2OG-FeII_Oxy_2"/>
    <property type="match status" value="1"/>
</dbReference>
<dbReference type="STRING" id="329046.A0A1Y2CZP1"/>
<dbReference type="InterPro" id="IPR005123">
    <property type="entry name" value="Oxoglu/Fe-dep_dioxygenase_dom"/>
</dbReference>
<organism evidence="3 4">
    <name type="scientific">Rhizoclosmatium globosum</name>
    <dbReference type="NCBI Taxonomy" id="329046"/>
    <lineage>
        <taxon>Eukaryota</taxon>
        <taxon>Fungi</taxon>
        <taxon>Fungi incertae sedis</taxon>
        <taxon>Chytridiomycota</taxon>
        <taxon>Chytridiomycota incertae sedis</taxon>
        <taxon>Chytridiomycetes</taxon>
        <taxon>Chytridiales</taxon>
        <taxon>Chytriomycetaceae</taxon>
        <taxon>Rhizoclosmatium</taxon>
    </lineage>
</organism>
<dbReference type="InterPro" id="IPR032854">
    <property type="entry name" value="ALKBH3"/>
</dbReference>
<gene>
    <name evidence="3" type="ORF">BCR33DRAFT_761685</name>
</gene>
<feature type="region of interest" description="Disordered" evidence="1">
    <location>
        <begin position="61"/>
        <end position="91"/>
    </location>
</feature>
<keyword evidence="4" id="KW-1185">Reference proteome</keyword>
<dbReference type="PANTHER" id="PTHR31212:SF4">
    <property type="entry name" value="ALPHA-KETOGLUTARATE-DEPENDENT DIOXYGENASE ALKB HOMOLOG 3"/>
    <property type="match status" value="1"/>
</dbReference>